<keyword evidence="1" id="KW-0547">Nucleotide-binding</keyword>
<dbReference type="InterPro" id="IPR006500">
    <property type="entry name" value="Helicase_put_C_phage/plasmid"/>
</dbReference>
<dbReference type="Pfam" id="PF16793">
    <property type="entry name" value="RepB_primase"/>
    <property type="match status" value="1"/>
</dbReference>
<dbReference type="InterPro" id="IPR039459">
    <property type="entry name" value="RepB-like_DNA_primase_dom"/>
</dbReference>
<dbReference type="PANTHER" id="PTHR35372">
    <property type="entry name" value="ATP BINDING PROTEIN-RELATED"/>
    <property type="match status" value="1"/>
</dbReference>
<dbReference type="InterPro" id="IPR036388">
    <property type="entry name" value="WH-like_DNA-bd_sf"/>
</dbReference>
<dbReference type="SUPFAM" id="SSF52540">
    <property type="entry name" value="P-loop containing nucleoside triphosphate hydrolases"/>
    <property type="match status" value="1"/>
</dbReference>
<dbReference type="GO" id="GO:0005524">
    <property type="term" value="F:ATP binding"/>
    <property type="evidence" value="ECO:0007669"/>
    <property type="project" value="UniProtKB-KW"/>
</dbReference>
<dbReference type="Gene3D" id="1.10.10.10">
    <property type="entry name" value="Winged helix-like DNA-binding domain superfamily/Winged helix DNA-binding domain"/>
    <property type="match status" value="1"/>
</dbReference>
<dbReference type="InterPro" id="IPR027417">
    <property type="entry name" value="P-loop_NTPase"/>
</dbReference>
<sequence length="844" mass="95706">MRGGGTEMRKALNIPLEEFLRPFFGPGERICLRIFDDRKTGTFKGVKLETSLSGLPGLMDTLKKHNEKNRGIYFVVNFGGHEDSEITRINAQFMECDELPLDEQLKQIEAFPLEPSLIVKTRKSLHTYWLIKDGDVAAFRRVQKRLVAQFHGDRSCVNESRVLRLPGFYHCKEEPVMVECIHFHPELRYTQAELEQYLPQISEEPAAPAGPTAKGKQQGLALVLKRCDFIRHCRDNGATLPEHDWYAMITNLAVFEGGERAIHELSALYPGYRAAETQEKIQHFLQSGTKPITCKAIAEKGFVCPKLENGSCSCKSPAALCYLPLSLDELREALALVAAQKSPVENMRAAKEFVRESLYNIEPLDAGAFVEYELREHFRLKAADTKALSAYQKELHKAYAAKKETRQATEENGLPEWYEVTERGGLRFLSGLLANHLAENMHAFYTASSFFFYQGGVYRESEDMVAAAKVRELMLPKSASMQAINDTVGQWKMLIMKPVQEINSNPFILNLQNGLYNTLDDSFKAHTPEYFSTVQLKAAYAPDAGCPLFLRYLESMLAEEEIHLIQEIMGYLLLPVNKAQKSFVFVGAPNAGKSTLLNVVQEILLGSENVSNIPWQNLGDRFNRAELFGKLANIFADLPSKSIDDNGMFKALTGEDFITAERKNKDPFSFRPYARFLFSCNEIPRNYGDRSEGFYRRLLIIRFEKSVPKAKRDPNLAEKLAAERDGILMWALTGLKRLIASGYVFSETERTRAELEKYRIESNSVLSFAKLYCVAEEEGVTVRDDLFLRYKEYCGNAGMKPVSQTNFNKELEAGFPEITRGRDKLSKRRIWRGITYCEGGVEAD</sequence>
<dbReference type="Pfam" id="PF08706">
    <property type="entry name" value="D5_N"/>
    <property type="match status" value="1"/>
</dbReference>
<dbReference type="InterPro" id="IPR014818">
    <property type="entry name" value="Phage/plasmid_primase_P4_C"/>
</dbReference>
<dbReference type="SMART" id="SM00885">
    <property type="entry name" value="D5_N"/>
    <property type="match status" value="1"/>
</dbReference>
<dbReference type="GO" id="GO:0004386">
    <property type="term" value="F:helicase activity"/>
    <property type="evidence" value="ECO:0007669"/>
    <property type="project" value="UniProtKB-KW"/>
</dbReference>
<evidence type="ECO:0000313" key="6">
    <source>
        <dbReference type="EMBL" id="DAE25767.1"/>
    </source>
</evidence>
<dbReference type="InterPro" id="IPR004968">
    <property type="entry name" value="DNA_primase/NTPase_C"/>
</dbReference>
<evidence type="ECO:0000256" key="4">
    <source>
        <dbReference type="ARBA" id="ARBA00022840"/>
    </source>
</evidence>
<dbReference type="Pfam" id="PF19263">
    <property type="entry name" value="DUF5906"/>
    <property type="match status" value="1"/>
</dbReference>
<dbReference type="SUPFAM" id="SSF46785">
    <property type="entry name" value="Winged helix' DNA-binding domain"/>
    <property type="match status" value="1"/>
</dbReference>
<organism evidence="6">
    <name type="scientific">Siphoviridae sp. ctsAY3</name>
    <dbReference type="NCBI Taxonomy" id="2827281"/>
    <lineage>
        <taxon>Viruses</taxon>
        <taxon>Duplodnaviria</taxon>
        <taxon>Heunggongvirae</taxon>
        <taxon>Uroviricota</taxon>
        <taxon>Caudoviricetes</taxon>
    </lineage>
</organism>
<dbReference type="PANTHER" id="PTHR35372:SF2">
    <property type="entry name" value="SF3 HELICASE DOMAIN-CONTAINING PROTEIN"/>
    <property type="match status" value="1"/>
</dbReference>
<dbReference type="NCBIfam" id="TIGR01613">
    <property type="entry name" value="primase_Cterm"/>
    <property type="match status" value="1"/>
</dbReference>
<accession>A0A8S5R2Q7</accession>
<reference evidence="6" key="1">
    <citation type="journal article" date="2021" name="Proc. Natl. Acad. Sci. U.S.A.">
        <title>A Catalog of Tens of Thousands of Viruses from Human Metagenomes Reveals Hidden Associations with Chronic Diseases.</title>
        <authorList>
            <person name="Tisza M.J."/>
            <person name="Buck C.B."/>
        </authorList>
    </citation>
    <scope>NUCLEOTIDE SEQUENCE</scope>
    <source>
        <strain evidence="6">CtsAY3</strain>
    </source>
</reference>
<keyword evidence="2" id="KW-0378">Hydrolase</keyword>
<evidence type="ECO:0000256" key="3">
    <source>
        <dbReference type="ARBA" id="ARBA00022806"/>
    </source>
</evidence>
<evidence type="ECO:0000256" key="2">
    <source>
        <dbReference type="ARBA" id="ARBA00022801"/>
    </source>
</evidence>
<evidence type="ECO:0000256" key="1">
    <source>
        <dbReference type="ARBA" id="ARBA00022741"/>
    </source>
</evidence>
<keyword evidence="4" id="KW-0067">ATP-binding</keyword>
<proteinExistence type="predicted"/>
<keyword evidence="3 6" id="KW-0347">Helicase</keyword>
<dbReference type="InterPro" id="IPR051620">
    <property type="entry name" value="ORF904-like_C"/>
</dbReference>
<dbReference type="InterPro" id="IPR045455">
    <property type="entry name" value="NrS-1_pol-like_helicase"/>
</dbReference>
<dbReference type="Pfam" id="PF03288">
    <property type="entry name" value="Pox_D5"/>
    <property type="match status" value="1"/>
</dbReference>
<dbReference type="InterPro" id="IPR036390">
    <property type="entry name" value="WH_DNA-bd_sf"/>
</dbReference>
<name>A0A8S5R2Q7_9CAUD</name>
<evidence type="ECO:0000259" key="5">
    <source>
        <dbReference type="PROSITE" id="PS51206"/>
    </source>
</evidence>
<dbReference type="Gene3D" id="3.40.50.300">
    <property type="entry name" value="P-loop containing nucleotide triphosphate hydrolases"/>
    <property type="match status" value="1"/>
</dbReference>
<feature type="domain" description="SF3 helicase" evidence="5">
    <location>
        <begin position="560"/>
        <end position="716"/>
    </location>
</feature>
<dbReference type="EMBL" id="BK015802">
    <property type="protein sequence ID" value="DAE25767.1"/>
    <property type="molecule type" value="Genomic_DNA"/>
</dbReference>
<dbReference type="PROSITE" id="PS51206">
    <property type="entry name" value="SF3_HELICASE_1"/>
    <property type="match status" value="1"/>
</dbReference>
<dbReference type="Gene3D" id="3.30.70.1790">
    <property type="entry name" value="RepB DNA-primase, N-terminal domain"/>
    <property type="match status" value="1"/>
</dbReference>
<dbReference type="InterPro" id="IPR014015">
    <property type="entry name" value="Helicase_SF3_DNA-vir"/>
</dbReference>
<dbReference type="GO" id="GO:0016787">
    <property type="term" value="F:hydrolase activity"/>
    <property type="evidence" value="ECO:0007669"/>
    <property type="project" value="UniProtKB-KW"/>
</dbReference>
<protein>
    <submittedName>
        <fullName evidence="6">DsDNA helicase</fullName>
    </submittedName>
</protein>